<comment type="subcellular location">
    <subcellularLocation>
        <location evidence="1">Membrane</location>
        <topology evidence="1">Multi-pass membrane protein</topology>
    </subcellularLocation>
</comment>
<dbReference type="PROSITE" id="PS51225">
    <property type="entry name" value="MARVEL"/>
    <property type="match status" value="1"/>
</dbReference>
<dbReference type="GO" id="GO:0016020">
    <property type="term" value="C:membrane"/>
    <property type="evidence" value="ECO:0007669"/>
    <property type="project" value="UniProtKB-SubCell"/>
</dbReference>
<feature type="transmembrane region" description="Helical" evidence="6">
    <location>
        <begin position="54"/>
        <end position="76"/>
    </location>
</feature>
<feature type="transmembrane region" description="Helical" evidence="6">
    <location>
        <begin position="123"/>
        <end position="145"/>
    </location>
</feature>
<evidence type="ECO:0000256" key="3">
    <source>
        <dbReference type="ARBA" id="ARBA00022989"/>
    </source>
</evidence>
<dbReference type="AlphaFoldDB" id="A0A914XQK1"/>
<keyword evidence="2 5" id="KW-0812">Transmembrane</keyword>
<evidence type="ECO:0000313" key="8">
    <source>
        <dbReference type="Proteomes" id="UP000887566"/>
    </source>
</evidence>
<sequence>MNAYCNCGSQRLACNIGYLTTWPWGLLKASQLMFTCAALICVCCLGTLNGTAYYLLTVLTLAIVVTIISTLVNSLYLPQKLSSIPFGFIELVYCVSFSMLCFVGSIASFVGAFKKDSAGPTCFAFATIFTLSASAAYLANSYLIFRQWQGTTWMSLTEVKADESIFASASQGSTQPTGDADGSDRGSYGGIVVQVPPTVLPPLYTVTVAPAADQPIAYSNYDSDADSDETDKIAVSDEQTGYSFDDAVRKFHEL</sequence>
<proteinExistence type="predicted"/>
<organism evidence="8 9">
    <name type="scientific">Plectus sambesii</name>
    <dbReference type="NCBI Taxonomy" id="2011161"/>
    <lineage>
        <taxon>Eukaryota</taxon>
        <taxon>Metazoa</taxon>
        <taxon>Ecdysozoa</taxon>
        <taxon>Nematoda</taxon>
        <taxon>Chromadorea</taxon>
        <taxon>Plectida</taxon>
        <taxon>Plectina</taxon>
        <taxon>Plectoidea</taxon>
        <taxon>Plectidae</taxon>
        <taxon>Plectus</taxon>
    </lineage>
</organism>
<feature type="transmembrane region" description="Helical" evidence="6">
    <location>
        <begin position="32"/>
        <end position="48"/>
    </location>
</feature>
<feature type="transmembrane region" description="Helical" evidence="6">
    <location>
        <begin position="88"/>
        <end position="111"/>
    </location>
</feature>
<evidence type="ECO:0000256" key="5">
    <source>
        <dbReference type="PROSITE-ProRule" id="PRU00581"/>
    </source>
</evidence>
<evidence type="ECO:0000313" key="9">
    <source>
        <dbReference type="WBParaSite" id="PSAMB.scaffold9765size4647.g32758.t1"/>
    </source>
</evidence>
<feature type="domain" description="MARVEL" evidence="7">
    <location>
        <begin position="19"/>
        <end position="149"/>
    </location>
</feature>
<protein>
    <submittedName>
        <fullName evidence="9">MARVEL domain-containing protein</fullName>
    </submittedName>
</protein>
<dbReference type="WBParaSite" id="PSAMB.scaffold9765size4647.g32758.t1">
    <property type="protein sequence ID" value="PSAMB.scaffold9765size4647.g32758.t1"/>
    <property type="gene ID" value="PSAMB.scaffold9765size4647.g32758"/>
</dbReference>
<keyword evidence="4 5" id="KW-0472">Membrane</keyword>
<evidence type="ECO:0000259" key="7">
    <source>
        <dbReference type="PROSITE" id="PS51225"/>
    </source>
</evidence>
<keyword evidence="8" id="KW-1185">Reference proteome</keyword>
<evidence type="ECO:0000256" key="4">
    <source>
        <dbReference type="ARBA" id="ARBA00023136"/>
    </source>
</evidence>
<dbReference type="InterPro" id="IPR008253">
    <property type="entry name" value="Marvel"/>
</dbReference>
<evidence type="ECO:0000256" key="6">
    <source>
        <dbReference type="SAM" id="Phobius"/>
    </source>
</evidence>
<dbReference type="Proteomes" id="UP000887566">
    <property type="component" value="Unplaced"/>
</dbReference>
<reference evidence="9" key="1">
    <citation type="submission" date="2022-11" db="UniProtKB">
        <authorList>
            <consortium name="WormBaseParasite"/>
        </authorList>
    </citation>
    <scope>IDENTIFICATION</scope>
</reference>
<evidence type="ECO:0000256" key="1">
    <source>
        <dbReference type="ARBA" id="ARBA00004141"/>
    </source>
</evidence>
<keyword evidence="3 6" id="KW-1133">Transmembrane helix</keyword>
<name>A0A914XQK1_9BILA</name>
<evidence type="ECO:0000256" key="2">
    <source>
        <dbReference type="ARBA" id="ARBA00022692"/>
    </source>
</evidence>
<accession>A0A914XQK1</accession>